<organism evidence="1 2">
    <name type="scientific">Colletotrichum chrysophilum</name>
    <dbReference type="NCBI Taxonomy" id="1836956"/>
    <lineage>
        <taxon>Eukaryota</taxon>
        <taxon>Fungi</taxon>
        <taxon>Dikarya</taxon>
        <taxon>Ascomycota</taxon>
        <taxon>Pezizomycotina</taxon>
        <taxon>Sordariomycetes</taxon>
        <taxon>Hypocreomycetidae</taxon>
        <taxon>Glomerellales</taxon>
        <taxon>Glomerellaceae</taxon>
        <taxon>Colletotrichum</taxon>
        <taxon>Colletotrichum gloeosporioides species complex</taxon>
    </lineage>
</organism>
<sequence>MLLGPLQIRARWENTTVQTSPQARGSQIAHPLPCPLQCRDEIASHRQLFLASRVDRVFEAPLSPTPCPYRCAALLQLVLAPHRSSVSRLQHPALSMSLTLAFPPHILALCLSSPALSPLPTQQSGCRARMALAQACEYRASVRSCLSLGSLASSHHKKSFLDCFSRTQVPFTVDRKFRSEKQGLDRSSVRRAVSLSVCLPVHTMASCLPACCYSCQY</sequence>
<protein>
    <submittedName>
        <fullName evidence="1">Uncharacterized protein</fullName>
    </submittedName>
</protein>
<dbReference type="EMBL" id="JAQOWY010000242">
    <property type="protein sequence ID" value="KAK1846258.1"/>
    <property type="molecule type" value="Genomic_DNA"/>
</dbReference>
<reference evidence="1" key="1">
    <citation type="submission" date="2023-01" db="EMBL/GenBank/DDBJ databases">
        <title>Colletotrichum chrysophilum M932 genome sequence.</title>
        <authorList>
            <person name="Baroncelli R."/>
        </authorList>
    </citation>
    <scope>NUCLEOTIDE SEQUENCE</scope>
    <source>
        <strain evidence="1">M932</strain>
    </source>
</reference>
<evidence type="ECO:0000313" key="1">
    <source>
        <dbReference type="EMBL" id="KAK1846258.1"/>
    </source>
</evidence>
<name>A0AAD9EFB8_9PEZI</name>
<evidence type="ECO:0000313" key="2">
    <source>
        <dbReference type="Proteomes" id="UP001243330"/>
    </source>
</evidence>
<dbReference type="AlphaFoldDB" id="A0AAD9EFB8"/>
<dbReference type="Proteomes" id="UP001243330">
    <property type="component" value="Unassembled WGS sequence"/>
</dbReference>
<proteinExistence type="predicted"/>
<accession>A0AAD9EFB8</accession>
<keyword evidence="2" id="KW-1185">Reference proteome</keyword>
<comment type="caution">
    <text evidence="1">The sequence shown here is derived from an EMBL/GenBank/DDBJ whole genome shotgun (WGS) entry which is preliminary data.</text>
</comment>
<gene>
    <name evidence="1" type="ORF">CCHR01_11097</name>
</gene>